<feature type="non-terminal residue" evidence="3">
    <location>
        <position position="1"/>
    </location>
</feature>
<protein>
    <recommendedName>
        <fullName evidence="2">DUF6785 domain-containing protein</fullName>
    </recommendedName>
</protein>
<dbReference type="AlphaFoldDB" id="A0A382J393"/>
<dbReference type="Pfam" id="PF20581">
    <property type="entry name" value="DUF6785"/>
    <property type="match status" value="1"/>
</dbReference>
<gene>
    <name evidence="3" type="ORF">METZ01_LOCUS259122</name>
</gene>
<evidence type="ECO:0000259" key="2">
    <source>
        <dbReference type="Pfam" id="PF20581"/>
    </source>
</evidence>
<keyword evidence="1" id="KW-0472">Membrane</keyword>
<evidence type="ECO:0000313" key="3">
    <source>
        <dbReference type="EMBL" id="SVC06268.1"/>
    </source>
</evidence>
<feature type="non-terminal residue" evidence="3">
    <location>
        <position position="88"/>
    </location>
</feature>
<reference evidence="3" key="1">
    <citation type="submission" date="2018-05" db="EMBL/GenBank/DDBJ databases">
        <authorList>
            <person name="Lanie J.A."/>
            <person name="Ng W.-L."/>
            <person name="Kazmierczak K.M."/>
            <person name="Andrzejewski T.M."/>
            <person name="Davidsen T.M."/>
            <person name="Wayne K.J."/>
            <person name="Tettelin H."/>
            <person name="Glass J.I."/>
            <person name="Rusch D."/>
            <person name="Podicherti R."/>
            <person name="Tsui H.-C.T."/>
            <person name="Winkler M.E."/>
        </authorList>
    </citation>
    <scope>NUCLEOTIDE SEQUENCE</scope>
</reference>
<keyword evidence="1" id="KW-1133">Transmembrane helix</keyword>
<feature type="transmembrane region" description="Helical" evidence="1">
    <location>
        <begin position="12"/>
        <end position="32"/>
    </location>
</feature>
<accession>A0A382J393</accession>
<organism evidence="3">
    <name type="scientific">marine metagenome</name>
    <dbReference type="NCBI Taxonomy" id="408172"/>
    <lineage>
        <taxon>unclassified sequences</taxon>
        <taxon>metagenomes</taxon>
        <taxon>ecological metagenomes</taxon>
    </lineage>
</organism>
<name>A0A382J393_9ZZZZ</name>
<sequence>VTPSQDQECAFTFRSIFTGSVLSLCLACGAPYGNMVIRGSYMALDFSTPGAIFLLFLLAGPFNLLAGVIHRRLALRRGELLVVFAMLI</sequence>
<dbReference type="EMBL" id="UINC01071403">
    <property type="protein sequence ID" value="SVC06268.1"/>
    <property type="molecule type" value="Genomic_DNA"/>
</dbReference>
<feature type="transmembrane region" description="Helical" evidence="1">
    <location>
        <begin position="52"/>
        <end position="69"/>
    </location>
</feature>
<keyword evidence="1" id="KW-0812">Transmembrane</keyword>
<feature type="domain" description="DUF6785" evidence="2">
    <location>
        <begin position="12"/>
        <end position="87"/>
    </location>
</feature>
<dbReference type="InterPro" id="IPR046712">
    <property type="entry name" value="DUF6785"/>
</dbReference>
<evidence type="ECO:0000256" key="1">
    <source>
        <dbReference type="SAM" id="Phobius"/>
    </source>
</evidence>
<proteinExistence type="predicted"/>